<accession>A0A285THA9</accession>
<feature type="transmembrane region" description="Helical" evidence="1">
    <location>
        <begin position="191"/>
        <end position="208"/>
    </location>
</feature>
<reference evidence="3" key="1">
    <citation type="submission" date="2017-08" db="EMBL/GenBank/DDBJ databases">
        <authorList>
            <person name="Varghese N."/>
            <person name="Submissions S."/>
        </authorList>
    </citation>
    <scope>NUCLEOTIDE SEQUENCE [LARGE SCALE GENOMIC DNA]</scope>
    <source>
        <strain evidence="3">JA276</strain>
    </source>
</reference>
<dbReference type="EMBL" id="OBMT01000024">
    <property type="protein sequence ID" value="SOC21570.1"/>
    <property type="molecule type" value="Genomic_DNA"/>
</dbReference>
<evidence type="ECO:0000313" key="3">
    <source>
        <dbReference type="Proteomes" id="UP000219111"/>
    </source>
</evidence>
<feature type="transmembrane region" description="Helical" evidence="1">
    <location>
        <begin position="220"/>
        <end position="240"/>
    </location>
</feature>
<feature type="transmembrane region" description="Helical" evidence="1">
    <location>
        <begin position="12"/>
        <end position="35"/>
    </location>
</feature>
<organism evidence="2 3">
    <name type="scientific">Rhodobacter maris</name>
    <dbReference type="NCBI Taxonomy" id="446682"/>
    <lineage>
        <taxon>Bacteria</taxon>
        <taxon>Pseudomonadati</taxon>
        <taxon>Pseudomonadota</taxon>
        <taxon>Alphaproteobacteria</taxon>
        <taxon>Rhodobacterales</taxon>
        <taxon>Rhodobacter group</taxon>
        <taxon>Rhodobacter</taxon>
    </lineage>
</organism>
<evidence type="ECO:0000313" key="2">
    <source>
        <dbReference type="EMBL" id="SOC21570.1"/>
    </source>
</evidence>
<keyword evidence="1" id="KW-1133">Transmembrane helix</keyword>
<dbReference type="Proteomes" id="UP000219111">
    <property type="component" value="Unassembled WGS sequence"/>
</dbReference>
<gene>
    <name evidence="2" type="ORF">SAMN05877831_1244</name>
</gene>
<feature type="transmembrane region" description="Helical" evidence="1">
    <location>
        <begin position="127"/>
        <end position="151"/>
    </location>
</feature>
<dbReference type="OrthoDB" id="571245at2"/>
<dbReference type="AlphaFoldDB" id="A0A285THA9"/>
<keyword evidence="1" id="KW-0472">Membrane</keyword>
<sequence length="249" mass="25348">MPDWTTAGPAVGAAFLASLVEVVEAFTIVLVVATLRGWKPAVAGTGAALALLALIVVTLGPLLALVPLAALQLVIGVLLLLFGIGWLRKAALRTAGVIPLHDEDAIFARETAQLGAEVARSKTAQDWIAGIAAFKAVLLEGLEVVFIVIAVGAGKGLLGPASLGALAACALVLVAGALAHRPLTRVPENTLKFGVGVMLSAFGVFWTGEGLGIDWPGGDLALLVFAALFLLTGLGAARMVRPVPTEVTS</sequence>
<feature type="transmembrane region" description="Helical" evidence="1">
    <location>
        <begin position="42"/>
        <end position="63"/>
    </location>
</feature>
<name>A0A285THA9_9RHOB</name>
<keyword evidence="3" id="KW-1185">Reference proteome</keyword>
<keyword evidence="1" id="KW-0812">Transmembrane</keyword>
<feature type="transmembrane region" description="Helical" evidence="1">
    <location>
        <begin position="157"/>
        <end position="179"/>
    </location>
</feature>
<protein>
    <submittedName>
        <fullName evidence="2">Uncharacterized membrane protein</fullName>
    </submittedName>
</protein>
<dbReference type="RefSeq" id="WP_097071465.1">
    <property type="nucleotide sequence ID" value="NZ_OBMT01000024.1"/>
</dbReference>
<proteinExistence type="predicted"/>
<evidence type="ECO:0000256" key="1">
    <source>
        <dbReference type="SAM" id="Phobius"/>
    </source>
</evidence>
<feature type="transmembrane region" description="Helical" evidence="1">
    <location>
        <begin position="69"/>
        <end position="87"/>
    </location>
</feature>